<proteinExistence type="predicted"/>
<feature type="compositionally biased region" description="Polar residues" evidence="1">
    <location>
        <begin position="213"/>
        <end position="236"/>
    </location>
</feature>
<dbReference type="RefSeq" id="XP_040642096.1">
    <property type="nucleotide sequence ID" value="XM_040777973.1"/>
</dbReference>
<protein>
    <recommendedName>
        <fullName evidence="4">Transcription factor RfeG</fullName>
    </recommendedName>
</protein>
<organism evidence="2 3">
    <name type="scientific">Aspergillus ruber (strain CBS 135680)</name>
    <dbReference type="NCBI Taxonomy" id="1388766"/>
    <lineage>
        <taxon>Eukaryota</taxon>
        <taxon>Fungi</taxon>
        <taxon>Dikarya</taxon>
        <taxon>Ascomycota</taxon>
        <taxon>Pezizomycotina</taxon>
        <taxon>Eurotiomycetes</taxon>
        <taxon>Eurotiomycetidae</taxon>
        <taxon>Eurotiales</taxon>
        <taxon>Aspergillaceae</taxon>
        <taxon>Aspergillus</taxon>
        <taxon>Aspergillus subgen. Aspergillus</taxon>
    </lineage>
</organism>
<dbReference type="AlphaFoldDB" id="A0A017SN53"/>
<dbReference type="EMBL" id="KK088413">
    <property type="protein sequence ID" value="EYE98408.1"/>
    <property type="molecule type" value="Genomic_DNA"/>
</dbReference>
<dbReference type="Proteomes" id="UP000019804">
    <property type="component" value="Unassembled WGS sequence"/>
</dbReference>
<dbReference type="PANTHER" id="PTHR39609">
    <property type="entry name" value="RFEG-RELATED"/>
    <property type="match status" value="1"/>
</dbReference>
<dbReference type="OrthoDB" id="4146887at2759"/>
<feature type="compositionally biased region" description="Basic and acidic residues" evidence="1">
    <location>
        <begin position="309"/>
        <end position="324"/>
    </location>
</feature>
<evidence type="ECO:0000313" key="3">
    <source>
        <dbReference type="Proteomes" id="UP000019804"/>
    </source>
</evidence>
<evidence type="ECO:0000313" key="2">
    <source>
        <dbReference type="EMBL" id="EYE98408.1"/>
    </source>
</evidence>
<feature type="region of interest" description="Disordered" evidence="1">
    <location>
        <begin position="266"/>
        <end position="324"/>
    </location>
</feature>
<feature type="compositionally biased region" description="Low complexity" evidence="1">
    <location>
        <begin position="180"/>
        <end position="212"/>
    </location>
</feature>
<dbReference type="PANTHER" id="PTHR39609:SF1">
    <property type="entry name" value="RFEG"/>
    <property type="match status" value="1"/>
</dbReference>
<name>A0A017SN53_ASPRC</name>
<evidence type="ECO:0008006" key="4">
    <source>
        <dbReference type="Google" id="ProtNLM"/>
    </source>
</evidence>
<keyword evidence="3" id="KW-1185">Reference proteome</keyword>
<feature type="compositionally biased region" description="Polar residues" evidence="1">
    <location>
        <begin position="276"/>
        <end position="288"/>
    </location>
</feature>
<evidence type="ECO:0000256" key="1">
    <source>
        <dbReference type="SAM" id="MobiDB-lite"/>
    </source>
</evidence>
<sequence>MSGRQNEYFIPGDGISREVIQADICRYLGNDALVRPGNHNGCQGYFIRAYRNLTSEMITDLKADSSRWEADVMRRKDQGHPRGHYYHNDYHMQQEYSLPHQGPNVLPPTYGHGASVPPTSYGTSVPPAPSYGTSLPPASYGTSAPIHEARSSTGPSPPPTYSAPPPQQYMESYATNPYGQTQSPPYSTHSTPTSYPATHSNHSNHSTAHSHSPFTPGQNQFPSQQQIPPFTTSAQPAVSAEIHPSYKYTSSGYGYDGGWNNAPRTYPGPGYETETEYSPVTTGVNYPATTAADPRMPGMGLRYTPESTYSDRNRPQPARDNRAR</sequence>
<feature type="compositionally biased region" description="Pro residues" evidence="1">
    <location>
        <begin position="155"/>
        <end position="167"/>
    </location>
</feature>
<dbReference type="STRING" id="1388766.A0A017SN53"/>
<reference evidence="3" key="1">
    <citation type="journal article" date="2014" name="Nat. Commun.">
        <title>Genomic adaptations of the halophilic Dead Sea filamentous fungus Eurotium rubrum.</title>
        <authorList>
            <person name="Kis-Papo T."/>
            <person name="Weig A.R."/>
            <person name="Riley R."/>
            <person name="Persoh D."/>
            <person name="Salamov A."/>
            <person name="Sun H."/>
            <person name="Lipzen A."/>
            <person name="Wasser S.P."/>
            <person name="Rambold G."/>
            <person name="Grigoriev I.V."/>
            <person name="Nevo E."/>
        </authorList>
    </citation>
    <scope>NUCLEOTIDE SEQUENCE [LARGE SCALE GENOMIC DNA]</scope>
    <source>
        <strain evidence="3">CBS 135680</strain>
    </source>
</reference>
<accession>A0A017SN53</accession>
<feature type="compositionally biased region" description="Polar residues" evidence="1">
    <location>
        <begin position="169"/>
        <end position="179"/>
    </location>
</feature>
<gene>
    <name evidence="2" type="ORF">EURHEDRAFT_209414</name>
</gene>
<dbReference type="GeneID" id="63693097"/>
<feature type="region of interest" description="Disordered" evidence="1">
    <location>
        <begin position="97"/>
        <end position="238"/>
    </location>
</feature>
<dbReference type="HOGENOM" id="CLU_086453_0_0_1"/>